<dbReference type="EMBL" id="JACBZI010000001">
    <property type="protein sequence ID" value="NYI08740.1"/>
    <property type="molecule type" value="Genomic_DNA"/>
</dbReference>
<dbReference type="AlphaFoldDB" id="A0A7Z0C0J3"/>
<evidence type="ECO:0000256" key="1">
    <source>
        <dbReference type="ARBA" id="ARBA00023186"/>
    </source>
</evidence>
<comment type="subcellular location">
    <subcellularLocation>
        <location evidence="2">Cytoplasm</location>
    </subcellularLocation>
</comment>
<evidence type="ECO:0000256" key="2">
    <source>
        <dbReference type="HAMAP-Rule" id="MF_01384"/>
    </source>
</evidence>
<sequence length="264" mass="27866">MSTTTEAAGALGRLGRTRVRVSPGVGGARCRVRTSVTGTDPTVPTVRPVLTHHDARRARLSLVPEGALLLAGDRIELDVTVDPGASLEIVEPGGTVAYDMRGQDASWHVDVRVAAGAALTWAGEPFVVAAGAEVDRRTRVRFAEGAHLAIRETLVLGRAHEAPGRVSLRTDVRSDVRRVLAEDLALDACTTPSLLGRSRVMESVLLVLPAPLSGGPDEDRFDLAAPGATLWRRLAGASHEASTATAWQHARAAVLDAPLPGEER</sequence>
<evidence type="ECO:0000313" key="3">
    <source>
        <dbReference type="EMBL" id="NYI08740.1"/>
    </source>
</evidence>
<accession>A0A7Z0C0J3</accession>
<keyword evidence="2" id="KW-0996">Nickel insertion</keyword>
<comment type="subunit">
    <text evidence="2">UreD, UreF and UreG form a complex that acts as a GTP-hydrolysis-dependent molecular chaperone, activating the urease apoprotein by helping to assemble the nickel containing metallocenter of UreC. The UreE protein probably delivers the nickel.</text>
</comment>
<dbReference type="GO" id="GO:0005737">
    <property type="term" value="C:cytoplasm"/>
    <property type="evidence" value="ECO:0007669"/>
    <property type="project" value="UniProtKB-SubCell"/>
</dbReference>
<comment type="function">
    <text evidence="2">Required for maturation of urease via the functional incorporation of the urease nickel metallocenter.</text>
</comment>
<protein>
    <recommendedName>
        <fullName evidence="2">Urease accessory protein UreD</fullName>
    </recommendedName>
</protein>
<organism evidence="3 4">
    <name type="scientific">Nocardioides marinus</name>
    <dbReference type="NCBI Taxonomy" id="374514"/>
    <lineage>
        <taxon>Bacteria</taxon>
        <taxon>Bacillati</taxon>
        <taxon>Actinomycetota</taxon>
        <taxon>Actinomycetes</taxon>
        <taxon>Propionibacteriales</taxon>
        <taxon>Nocardioidaceae</taxon>
        <taxon>Nocardioides</taxon>
    </lineage>
</organism>
<dbReference type="GO" id="GO:0016151">
    <property type="term" value="F:nickel cation binding"/>
    <property type="evidence" value="ECO:0007669"/>
    <property type="project" value="UniProtKB-UniRule"/>
</dbReference>
<keyword evidence="4" id="KW-1185">Reference proteome</keyword>
<gene>
    <name evidence="2" type="primary">ureD</name>
    <name evidence="3" type="ORF">BKA05_000255</name>
</gene>
<dbReference type="Pfam" id="PF01774">
    <property type="entry name" value="UreD"/>
    <property type="match status" value="1"/>
</dbReference>
<comment type="caution">
    <text evidence="3">The sequence shown here is derived from an EMBL/GenBank/DDBJ whole genome shotgun (WGS) entry which is preliminary data.</text>
</comment>
<keyword evidence="2" id="KW-0963">Cytoplasm</keyword>
<proteinExistence type="inferred from homology"/>
<dbReference type="HAMAP" id="MF_01384">
    <property type="entry name" value="UreD"/>
    <property type="match status" value="1"/>
</dbReference>
<keyword evidence="1 2" id="KW-0143">Chaperone</keyword>
<evidence type="ECO:0000313" key="4">
    <source>
        <dbReference type="Proteomes" id="UP000537326"/>
    </source>
</evidence>
<dbReference type="InterPro" id="IPR002669">
    <property type="entry name" value="UreD"/>
</dbReference>
<name>A0A7Z0C0J3_9ACTN</name>
<reference evidence="3 4" key="1">
    <citation type="submission" date="2020-07" db="EMBL/GenBank/DDBJ databases">
        <title>Sequencing the genomes of 1000 actinobacteria strains.</title>
        <authorList>
            <person name="Klenk H.-P."/>
        </authorList>
    </citation>
    <scope>NUCLEOTIDE SEQUENCE [LARGE SCALE GENOMIC DNA]</scope>
    <source>
        <strain evidence="3 4">DSM 18248</strain>
    </source>
</reference>
<dbReference type="Proteomes" id="UP000537326">
    <property type="component" value="Unassembled WGS sequence"/>
</dbReference>
<dbReference type="RefSeq" id="WP_179529809.1">
    <property type="nucleotide sequence ID" value="NZ_BAAAPP010000002.1"/>
</dbReference>
<comment type="similarity">
    <text evidence="2">Belongs to the UreD family.</text>
</comment>